<organism evidence="1 2">
    <name type="scientific">Cricetulus griseus</name>
    <name type="common">Chinese hamster</name>
    <name type="synonym">Cricetulus barabensis griseus</name>
    <dbReference type="NCBI Taxonomy" id="10029"/>
    <lineage>
        <taxon>Eukaryota</taxon>
        <taxon>Metazoa</taxon>
        <taxon>Chordata</taxon>
        <taxon>Craniata</taxon>
        <taxon>Vertebrata</taxon>
        <taxon>Euteleostomi</taxon>
        <taxon>Mammalia</taxon>
        <taxon>Eutheria</taxon>
        <taxon>Euarchontoglires</taxon>
        <taxon>Glires</taxon>
        <taxon>Rodentia</taxon>
        <taxon>Myomorpha</taxon>
        <taxon>Muroidea</taxon>
        <taxon>Cricetidae</taxon>
        <taxon>Cricetinae</taxon>
        <taxon>Cricetulus</taxon>
    </lineage>
</organism>
<proteinExistence type="predicted"/>
<name>G3HA12_CRIGR</name>
<accession>G3HA12</accession>
<protein>
    <submittedName>
        <fullName evidence="1">Uncharacterized protein</fullName>
    </submittedName>
</protein>
<reference evidence="2" key="1">
    <citation type="journal article" date="2011" name="Nat. Biotechnol.">
        <title>The genomic sequence of the Chinese hamster ovary (CHO)-K1 cell line.</title>
        <authorList>
            <person name="Xu X."/>
            <person name="Nagarajan H."/>
            <person name="Lewis N.E."/>
            <person name="Pan S."/>
            <person name="Cai Z."/>
            <person name="Liu X."/>
            <person name="Chen W."/>
            <person name="Xie M."/>
            <person name="Wang W."/>
            <person name="Hammond S."/>
            <person name="Andersen M.R."/>
            <person name="Neff N."/>
            <person name="Passarelli B."/>
            <person name="Koh W."/>
            <person name="Fan H.C."/>
            <person name="Wang J."/>
            <person name="Gui Y."/>
            <person name="Lee K.H."/>
            <person name="Betenbaugh M.J."/>
            <person name="Quake S.R."/>
            <person name="Famili I."/>
            <person name="Palsson B.O."/>
            <person name="Wang J."/>
        </authorList>
    </citation>
    <scope>NUCLEOTIDE SEQUENCE [LARGE SCALE GENOMIC DNA]</scope>
    <source>
        <strain evidence="2">CHO K1 cell line</strain>
    </source>
</reference>
<dbReference type="EMBL" id="JH000243">
    <property type="protein sequence ID" value="EGW01824.1"/>
    <property type="molecule type" value="Genomic_DNA"/>
</dbReference>
<dbReference type="AlphaFoldDB" id="G3HA12"/>
<dbReference type="Proteomes" id="UP000001075">
    <property type="component" value="Unassembled WGS sequence"/>
</dbReference>
<evidence type="ECO:0000313" key="2">
    <source>
        <dbReference type="Proteomes" id="UP000001075"/>
    </source>
</evidence>
<sequence>MIIVYALELREPPASPPPSCVAACTTTAEGKKTQVCAWYRGQFVGLGCPVGVKLSDFVPLRH</sequence>
<evidence type="ECO:0000313" key="1">
    <source>
        <dbReference type="EMBL" id="EGW01824.1"/>
    </source>
</evidence>
<dbReference type="InParanoid" id="G3HA12"/>
<gene>
    <name evidence="1" type="ORF">I79_007250</name>
</gene>